<keyword evidence="6 8" id="KW-0326">Glycosidase</keyword>
<dbReference type="Proteomes" id="UP000238479">
    <property type="component" value="Chromosome 7"/>
</dbReference>
<dbReference type="GO" id="GO:0016161">
    <property type="term" value="F:beta-amylase activity"/>
    <property type="evidence" value="ECO:0007669"/>
    <property type="project" value="UniProtKB-EC"/>
</dbReference>
<dbReference type="InterPro" id="IPR017853">
    <property type="entry name" value="GH"/>
</dbReference>
<evidence type="ECO:0000256" key="6">
    <source>
        <dbReference type="ARBA" id="ARBA00023295"/>
    </source>
</evidence>
<dbReference type="PROSITE" id="PS00506">
    <property type="entry name" value="BETA_AMYLASE_1"/>
    <property type="match status" value="1"/>
</dbReference>
<protein>
    <recommendedName>
        <fullName evidence="3 8">Beta-amylase</fullName>
        <ecNumber evidence="3 8">3.2.1.2</ecNumber>
    </recommendedName>
</protein>
<evidence type="ECO:0000313" key="10">
    <source>
        <dbReference type="Proteomes" id="UP000238479"/>
    </source>
</evidence>
<evidence type="ECO:0000256" key="7">
    <source>
        <dbReference type="ARBA" id="ARBA00023326"/>
    </source>
</evidence>
<evidence type="ECO:0000256" key="1">
    <source>
        <dbReference type="ARBA" id="ARBA00000546"/>
    </source>
</evidence>
<keyword evidence="4 8" id="KW-0378">Hydrolase</keyword>
<keyword evidence="7 8" id="KW-0624">Polysaccharide degradation</keyword>
<dbReference type="SUPFAM" id="SSF51445">
    <property type="entry name" value="(Trans)glycosidases"/>
    <property type="match status" value="1"/>
</dbReference>
<evidence type="ECO:0000256" key="2">
    <source>
        <dbReference type="ARBA" id="ARBA00005652"/>
    </source>
</evidence>
<proteinExistence type="inferred from homology"/>
<evidence type="ECO:0000256" key="4">
    <source>
        <dbReference type="ARBA" id="ARBA00022801"/>
    </source>
</evidence>
<dbReference type="EMBL" id="PDCK01000045">
    <property type="protein sequence ID" value="PRQ18545.1"/>
    <property type="molecule type" value="Genomic_DNA"/>
</dbReference>
<dbReference type="STRING" id="74649.A0A2P6P9E7"/>
<comment type="caution">
    <text evidence="9">The sequence shown here is derived from an EMBL/GenBank/DDBJ whole genome shotgun (WGS) entry which is preliminary data.</text>
</comment>
<comment type="catalytic activity">
    <reaction evidence="1 8">
        <text>Hydrolysis of (1-&gt;4)-alpha-D-glucosidic linkages in polysaccharides so as to remove successive maltose units from the non-reducing ends of the chains.</text>
        <dbReference type="EC" id="3.2.1.2"/>
    </reaction>
</comment>
<name>A0A2P6P9E7_ROSCH</name>
<gene>
    <name evidence="9" type="ORF">RchiOBHm_Chr7g0207221</name>
</gene>
<comment type="similarity">
    <text evidence="2 8">Belongs to the glycosyl hydrolase 14 family.</text>
</comment>
<dbReference type="EC" id="3.2.1.2" evidence="3 8"/>
<evidence type="ECO:0000256" key="3">
    <source>
        <dbReference type="ARBA" id="ARBA00012594"/>
    </source>
</evidence>
<keyword evidence="10" id="KW-1185">Reference proteome</keyword>
<dbReference type="Pfam" id="PF14223">
    <property type="entry name" value="Retrotran_gag_2"/>
    <property type="match status" value="1"/>
</dbReference>
<dbReference type="AlphaFoldDB" id="A0A2P6P9E7"/>
<dbReference type="Gramene" id="PRQ18545">
    <property type="protein sequence ID" value="PRQ18545"/>
    <property type="gene ID" value="RchiOBHm_Chr7g0207221"/>
</dbReference>
<dbReference type="InterPro" id="IPR001554">
    <property type="entry name" value="Glyco_hydro_14"/>
</dbReference>
<evidence type="ECO:0000256" key="8">
    <source>
        <dbReference type="RuleBase" id="RU000509"/>
    </source>
</evidence>
<reference evidence="9 10" key="1">
    <citation type="journal article" date="2018" name="Nat. Genet.">
        <title>The Rosa genome provides new insights in the design of modern roses.</title>
        <authorList>
            <person name="Bendahmane M."/>
        </authorList>
    </citation>
    <scope>NUCLEOTIDE SEQUENCE [LARGE SCALE GENOMIC DNA]</scope>
    <source>
        <strain evidence="10">cv. Old Blush</strain>
    </source>
</reference>
<keyword evidence="5 8" id="KW-0119">Carbohydrate metabolism</keyword>
<dbReference type="Pfam" id="PF01373">
    <property type="entry name" value="Glyco_hydro_14"/>
    <property type="match status" value="1"/>
</dbReference>
<dbReference type="Gene3D" id="3.20.20.80">
    <property type="entry name" value="Glycosidases"/>
    <property type="match status" value="1"/>
</dbReference>
<evidence type="ECO:0000256" key="5">
    <source>
        <dbReference type="ARBA" id="ARBA00023277"/>
    </source>
</evidence>
<organism evidence="9 10">
    <name type="scientific">Rosa chinensis</name>
    <name type="common">China rose</name>
    <dbReference type="NCBI Taxonomy" id="74649"/>
    <lineage>
        <taxon>Eukaryota</taxon>
        <taxon>Viridiplantae</taxon>
        <taxon>Streptophyta</taxon>
        <taxon>Embryophyta</taxon>
        <taxon>Tracheophyta</taxon>
        <taxon>Spermatophyta</taxon>
        <taxon>Magnoliopsida</taxon>
        <taxon>eudicotyledons</taxon>
        <taxon>Gunneridae</taxon>
        <taxon>Pentapetalae</taxon>
        <taxon>rosids</taxon>
        <taxon>fabids</taxon>
        <taxon>Rosales</taxon>
        <taxon>Rosaceae</taxon>
        <taxon>Rosoideae</taxon>
        <taxon>Rosoideae incertae sedis</taxon>
        <taxon>Rosa</taxon>
    </lineage>
</organism>
<dbReference type="InterPro" id="IPR018238">
    <property type="entry name" value="Glyco_hydro_14_CS"/>
</dbReference>
<dbReference type="GO" id="GO:0000272">
    <property type="term" value="P:polysaccharide catabolic process"/>
    <property type="evidence" value="ECO:0007669"/>
    <property type="project" value="UniProtKB-KW"/>
</dbReference>
<dbReference type="PANTHER" id="PTHR31352">
    <property type="entry name" value="BETA-AMYLASE 1, CHLOROPLASTIC"/>
    <property type="match status" value="1"/>
</dbReference>
<accession>A0A2P6P9E7</accession>
<sequence>MNASLMALKNAEVEGVMVDDIELHLGMIDYDHVLKEDPPAEPTPTTSKDVKDRYHQWHKHNRLTLVIMKKSMTEAVRGSIPESEYAREYFKNVEEKFKVSDKAEIGNLMNTLITMKFDGVGSIREYIMKGIDVAAKLKVLNVSIEDTFMISDSRSIIESSTFVMFYSMTHGGHLNKPRAMNASLMALKNAGVEGVMVDIVQRRRSNMSFSVDAWWGLVEKDGPSKYNWEGYAEHVNFVQKHGLKIQVVMSFHQCGGNVGDSCSYDMFKLNVGI</sequence>
<dbReference type="PRINTS" id="PR00750">
    <property type="entry name" value="BETAAMYLASE"/>
</dbReference>
<evidence type="ECO:0000313" key="9">
    <source>
        <dbReference type="EMBL" id="PRQ18545.1"/>
    </source>
</evidence>
<dbReference type="PANTHER" id="PTHR31352:SF1">
    <property type="entry name" value="BETA-AMYLASE 3, CHLOROPLASTIC"/>
    <property type="match status" value="1"/>
</dbReference>